<dbReference type="EMBL" id="LR134141">
    <property type="protein sequence ID" value="VEA08130.1"/>
    <property type="molecule type" value="Genomic_DNA"/>
</dbReference>
<evidence type="ECO:0000313" key="2">
    <source>
        <dbReference type="Proteomes" id="UP000267858"/>
    </source>
</evidence>
<gene>
    <name evidence="1" type="ORF">NCTC5773_05150</name>
</gene>
<reference evidence="1 2" key="1">
    <citation type="submission" date="2018-12" db="EMBL/GenBank/DDBJ databases">
        <authorList>
            <consortium name="Pathogen Informatics"/>
        </authorList>
    </citation>
    <scope>NUCLEOTIDE SEQUENCE [LARGE SCALE GENOMIC DNA]</scope>
    <source>
        <strain evidence="1 2">NCTC5773</strain>
    </source>
</reference>
<sequence>MRRPTRVGNPRPAVQRMFFRGLRQHLHFAETAQTGHVPLRIHHGQAGRVVTTVFQTT</sequence>
<accession>A0A6D2GF19</accession>
<organism evidence="1 2">
    <name type="scientific">Salmonella enterica subsp. salamae</name>
    <dbReference type="NCBI Taxonomy" id="59202"/>
    <lineage>
        <taxon>Bacteria</taxon>
        <taxon>Pseudomonadati</taxon>
        <taxon>Pseudomonadota</taxon>
        <taxon>Gammaproteobacteria</taxon>
        <taxon>Enterobacterales</taxon>
        <taxon>Enterobacteriaceae</taxon>
        <taxon>Salmonella</taxon>
    </lineage>
</organism>
<protein>
    <submittedName>
        <fullName evidence="1">Uncharacterized protein</fullName>
    </submittedName>
</protein>
<evidence type="ECO:0000313" key="1">
    <source>
        <dbReference type="EMBL" id="VEA08130.1"/>
    </source>
</evidence>
<name>A0A6D2GF19_SALER</name>
<dbReference type="Proteomes" id="UP000267858">
    <property type="component" value="Chromosome"/>
</dbReference>
<proteinExistence type="predicted"/>
<dbReference type="AlphaFoldDB" id="A0A6D2GF19"/>